<dbReference type="SUPFAM" id="SSF53850">
    <property type="entry name" value="Periplasmic binding protein-like II"/>
    <property type="match status" value="1"/>
</dbReference>
<dbReference type="InterPro" id="IPR006059">
    <property type="entry name" value="SBP"/>
</dbReference>
<proteinExistence type="predicted"/>
<name>A0A645HCW8_9ZZZZ</name>
<reference evidence="1" key="1">
    <citation type="submission" date="2019-08" db="EMBL/GenBank/DDBJ databases">
        <authorList>
            <person name="Kucharzyk K."/>
            <person name="Murdoch R.W."/>
            <person name="Higgins S."/>
            <person name="Loffler F."/>
        </authorList>
    </citation>
    <scope>NUCLEOTIDE SEQUENCE</scope>
</reference>
<dbReference type="Pfam" id="PF13416">
    <property type="entry name" value="SBP_bac_8"/>
    <property type="match status" value="1"/>
</dbReference>
<dbReference type="Gene3D" id="3.40.190.10">
    <property type="entry name" value="Periplasmic binding protein-like II"/>
    <property type="match status" value="2"/>
</dbReference>
<dbReference type="EMBL" id="VSSQ01090460">
    <property type="protein sequence ID" value="MPN36366.1"/>
    <property type="molecule type" value="Genomic_DNA"/>
</dbReference>
<organism evidence="1">
    <name type="scientific">bioreactor metagenome</name>
    <dbReference type="NCBI Taxonomy" id="1076179"/>
    <lineage>
        <taxon>unclassified sequences</taxon>
        <taxon>metagenomes</taxon>
        <taxon>ecological metagenomes</taxon>
    </lineage>
</organism>
<accession>A0A645HCW8</accession>
<evidence type="ECO:0000313" key="1">
    <source>
        <dbReference type="EMBL" id="MPN36366.1"/>
    </source>
</evidence>
<sequence>MGVLPLPSSANGAPSFKIGEGDAWGVSKTSKNKAACWALLAYLARPEVGTEWSTVSGTLPTIAGASAADSYAIDCYRKAVTDTNGFVQYDNLFDRKYYPNGMWGIMATSVSLLFGNPDNVKPAVDYLKTGYLELYNM</sequence>
<dbReference type="AlphaFoldDB" id="A0A645HCW8"/>
<comment type="caution">
    <text evidence="1">The sequence shown here is derived from an EMBL/GenBank/DDBJ whole genome shotgun (WGS) entry which is preliminary data.</text>
</comment>
<gene>
    <name evidence="1" type="ORF">SDC9_183875</name>
</gene>
<protein>
    <submittedName>
        <fullName evidence="1">Uncharacterized protein</fullName>
    </submittedName>
</protein>